<proteinExistence type="predicted"/>
<evidence type="ECO:0008006" key="2">
    <source>
        <dbReference type="Google" id="ProtNLM"/>
    </source>
</evidence>
<gene>
    <name evidence="1" type="ORF">MBUL_03931</name>
</gene>
<protein>
    <recommendedName>
        <fullName evidence="2">ABC transporter ATPase</fullName>
    </recommendedName>
</protein>
<evidence type="ECO:0000313" key="1">
    <source>
        <dbReference type="EMBL" id="CAA2106973.1"/>
    </source>
</evidence>
<dbReference type="EMBL" id="LR743504">
    <property type="protein sequence ID" value="CAA2106973.1"/>
    <property type="molecule type" value="Genomic_DNA"/>
</dbReference>
<reference evidence="1" key="1">
    <citation type="submission" date="2019-12" db="EMBL/GenBank/DDBJ databases">
        <authorList>
            <person name="Cremers G."/>
        </authorList>
    </citation>
    <scope>NUCLEOTIDE SEQUENCE</scope>
    <source>
        <strain evidence="1">Mbul1</strain>
    </source>
</reference>
<dbReference type="AlphaFoldDB" id="A0A679JLQ0"/>
<name>A0A679JLQ0_9HYPH</name>
<accession>A0A679JLQ0</accession>
<sequence>MVHLDRAGGAPILPSMRLIILTAAVLSLSVLSARADSCGDLIDSVVAETKATLVNRTIDFAEMSATDGMTLTLACGDPSAVGVQFRGETPGDAYYDLFGRAGRIATGIGADLIEAAARRAREQAVVTRHSHADAATALVTCSVMNGSRGPMTGCAVVDKRDR</sequence>
<organism evidence="1">
    <name type="scientific">Methylobacterium bullatum</name>
    <dbReference type="NCBI Taxonomy" id="570505"/>
    <lineage>
        <taxon>Bacteria</taxon>
        <taxon>Pseudomonadati</taxon>
        <taxon>Pseudomonadota</taxon>
        <taxon>Alphaproteobacteria</taxon>
        <taxon>Hyphomicrobiales</taxon>
        <taxon>Methylobacteriaceae</taxon>
        <taxon>Methylobacterium</taxon>
    </lineage>
</organism>